<keyword evidence="3" id="KW-0813">Transport</keyword>
<dbReference type="GO" id="GO:0015677">
    <property type="term" value="P:copper ion import"/>
    <property type="evidence" value="ECO:0007669"/>
    <property type="project" value="TreeGrafter"/>
</dbReference>
<evidence type="ECO:0000256" key="5">
    <source>
        <dbReference type="ARBA" id="ARBA00022982"/>
    </source>
</evidence>
<dbReference type="PANTHER" id="PTHR32361:SF28">
    <property type="entry name" value="FRP1P"/>
    <property type="match status" value="1"/>
</dbReference>
<dbReference type="SUPFAM" id="SSF52343">
    <property type="entry name" value="Ferredoxin reductase-like, C-terminal NADP-linked domain"/>
    <property type="match status" value="1"/>
</dbReference>
<dbReference type="GO" id="GO:0006826">
    <property type="term" value="P:iron ion transport"/>
    <property type="evidence" value="ECO:0007669"/>
    <property type="project" value="TreeGrafter"/>
</dbReference>
<reference evidence="12 13" key="1">
    <citation type="submission" date="2016-03" db="EMBL/GenBank/DDBJ databases">
        <authorList>
            <person name="Ploux O."/>
        </authorList>
    </citation>
    <scope>NUCLEOTIDE SEQUENCE [LARGE SCALE GENOMIC DNA]</scope>
    <source>
        <strain evidence="12 13">UAMH 11012</strain>
    </source>
</reference>
<dbReference type="EMBL" id="FJOG01000025">
    <property type="protein sequence ID" value="CZR64086.1"/>
    <property type="molecule type" value="Genomic_DNA"/>
</dbReference>
<dbReference type="GO" id="GO:0000293">
    <property type="term" value="F:ferric-chelate reductase activity"/>
    <property type="evidence" value="ECO:0007669"/>
    <property type="project" value="UniProtKB-ARBA"/>
</dbReference>
<gene>
    <name evidence="12" type="ORF">PAC_13983</name>
</gene>
<comment type="subcellular location">
    <subcellularLocation>
        <location evidence="1">Membrane</location>
        <topology evidence="1">Multi-pass membrane protein</topology>
    </subcellularLocation>
</comment>
<feature type="transmembrane region" description="Helical" evidence="10">
    <location>
        <begin position="44"/>
        <end position="66"/>
    </location>
</feature>
<dbReference type="InterPro" id="IPR013130">
    <property type="entry name" value="Fe3_Rdtase_TM_dom"/>
</dbReference>
<dbReference type="SFLD" id="SFLDS00052">
    <property type="entry name" value="Ferric_Reductase_Domain"/>
    <property type="match status" value="1"/>
</dbReference>
<dbReference type="OrthoDB" id="10006946at2759"/>
<keyword evidence="13" id="KW-1185">Reference proteome</keyword>
<keyword evidence="6 10" id="KW-1133">Transmembrane helix</keyword>
<evidence type="ECO:0000259" key="11">
    <source>
        <dbReference type="PROSITE" id="PS51384"/>
    </source>
</evidence>
<dbReference type="Pfam" id="PF08022">
    <property type="entry name" value="FAD_binding_8"/>
    <property type="match status" value="1"/>
</dbReference>
<dbReference type="InterPro" id="IPR013121">
    <property type="entry name" value="Fe_red_NAD-bd_6"/>
</dbReference>
<feature type="transmembrane region" description="Helical" evidence="10">
    <location>
        <begin position="137"/>
        <end position="154"/>
    </location>
</feature>
<feature type="transmembrane region" description="Helical" evidence="10">
    <location>
        <begin position="207"/>
        <end position="229"/>
    </location>
</feature>
<dbReference type="Pfam" id="PF01794">
    <property type="entry name" value="Ferric_reduct"/>
    <property type="match status" value="1"/>
</dbReference>
<evidence type="ECO:0000313" key="12">
    <source>
        <dbReference type="EMBL" id="CZR64086.1"/>
    </source>
</evidence>
<evidence type="ECO:0000256" key="2">
    <source>
        <dbReference type="ARBA" id="ARBA00006278"/>
    </source>
</evidence>
<evidence type="ECO:0000256" key="4">
    <source>
        <dbReference type="ARBA" id="ARBA00022692"/>
    </source>
</evidence>
<accession>A0A1L7XGJ7</accession>
<dbReference type="PANTHER" id="PTHR32361">
    <property type="entry name" value="FERRIC/CUPRIC REDUCTASE TRANSMEMBRANE COMPONENT"/>
    <property type="match status" value="1"/>
</dbReference>
<protein>
    <submittedName>
        <fullName evidence="12">Related to ferric-chelate reductase</fullName>
    </submittedName>
</protein>
<keyword evidence="7" id="KW-0560">Oxidoreductase</keyword>
<evidence type="ECO:0000256" key="10">
    <source>
        <dbReference type="SAM" id="Phobius"/>
    </source>
</evidence>
<dbReference type="InterPro" id="IPR039261">
    <property type="entry name" value="FNR_nucleotide-bd"/>
</dbReference>
<feature type="transmembrane region" description="Helical" evidence="10">
    <location>
        <begin position="175"/>
        <end position="195"/>
    </location>
</feature>
<dbReference type="PROSITE" id="PS51384">
    <property type="entry name" value="FAD_FR"/>
    <property type="match status" value="1"/>
</dbReference>
<dbReference type="CDD" id="cd06186">
    <property type="entry name" value="NOX_Duox_like_FAD_NADP"/>
    <property type="match status" value="1"/>
</dbReference>
<organism evidence="12 13">
    <name type="scientific">Phialocephala subalpina</name>
    <dbReference type="NCBI Taxonomy" id="576137"/>
    <lineage>
        <taxon>Eukaryota</taxon>
        <taxon>Fungi</taxon>
        <taxon>Dikarya</taxon>
        <taxon>Ascomycota</taxon>
        <taxon>Pezizomycotina</taxon>
        <taxon>Leotiomycetes</taxon>
        <taxon>Helotiales</taxon>
        <taxon>Mollisiaceae</taxon>
        <taxon>Phialocephala</taxon>
        <taxon>Phialocephala fortinii species complex</taxon>
    </lineage>
</organism>
<dbReference type="Proteomes" id="UP000184330">
    <property type="component" value="Unassembled WGS sequence"/>
</dbReference>
<dbReference type="InterPro" id="IPR013112">
    <property type="entry name" value="FAD-bd_8"/>
</dbReference>
<dbReference type="SFLD" id="SFLDG01168">
    <property type="entry name" value="Ferric_reductase_subgroup_(FRE"/>
    <property type="match status" value="1"/>
</dbReference>
<feature type="domain" description="FAD-binding FR-type" evidence="11">
    <location>
        <begin position="272"/>
        <end position="386"/>
    </location>
</feature>
<keyword evidence="5" id="KW-0249">Electron transport</keyword>
<feature type="transmembrane region" description="Helical" evidence="10">
    <location>
        <begin position="104"/>
        <end position="125"/>
    </location>
</feature>
<proteinExistence type="inferred from homology"/>
<dbReference type="GO" id="GO:0005886">
    <property type="term" value="C:plasma membrane"/>
    <property type="evidence" value="ECO:0007669"/>
    <property type="project" value="TreeGrafter"/>
</dbReference>
<feature type="transmembrane region" description="Helical" evidence="10">
    <location>
        <begin position="236"/>
        <end position="254"/>
    </location>
</feature>
<evidence type="ECO:0000256" key="8">
    <source>
        <dbReference type="ARBA" id="ARBA00023065"/>
    </source>
</evidence>
<keyword evidence="9 10" id="KW-0472">Membrane</keyword>
<dbReference type="GO" id="GO:0006879">
    <property type="term" value="P:intracellular iron ion homeostasis"/>
    <property type="evidence" value="ECO:0007669"/>
    <property type="project" value="TreeGrafter"/>
</dbReference>
<dbReference type="AlphaFoldDB" id="A0A1L7XGJ7"/>
<comment type="similarity">
    <text evidence="2">Belongs to the ferric reductase (FRE) family.</text>
</comment>
<keyword evidence="4 10" id="KW-0812">Transmembrane</keyword>
<evidence type="ECO:0000256" key="6">
    <source>
        <dbReference type="ARBA" id="ARBA00022989"/>
    </source>
</evidence>
<evidence type="ECO:0000313" key="13">
    <source>
        <dbReference type="Proteomes" id="UP000184330"/>
    </source>
</evidence>
<dbReference type="STRING" id="576137.A0A1L7XGJ7"/>
<dbReference type="Gene3D" id="3.40.50.80">
    <property type="entry name" value="Nucleotide-binding domain of ferredoxin-NADP reductase (FNR) module"/>
    <property type="match status" value="1"/>
</dbReference>
<evidence type="ECO:0000256" key="1">
    <source>
        <dbReference type="ARBA" id="ARBA00004141"/>
    </source>
</evidence>
<evidence type="ECO:0000256" key="9">
    <source>
        <dbReference type="ARBA" id="ARBA00023136"/>
    </source>
</evidence>
<dbReference type="Pfam" id="PF08030">
    <property type="entry name" value="NAD_binding_6"/>
    <property type="match status" value="1"/>
</dbReference>
<name>A0A1L7XGJ7_9HELO</name>
<dbReference type="InterPro" id="IPR051410">
    <property type="entry name" value="Ferric/Cupric_Reductase"/>
</dbReference>
<keyword evidence="8" id="KW-0406">Ion transport</keyword>
<evidence type="ECO:0000256" key="3">
    <source>
        <dbReference type="ARBA" id="ARBA00022448"/>
    </source>
</evidence>
<sequence>MPSNHSSPTHGGGNSTSSGAAAAAAARKAKMAYQRLQNQHAAKYYAAGVLGMIAIFAIFHWARYLYSLYASNKMKRSRAMKALVSIVRAIRHVLTHRVPGFTSIGHAVVVLIYVVINVVLTLTYMDWSNLTPISKRLGWMTLINTSFIVFLALKNTPLAFLTAYSYERLNLLHQVGGYSTIIFAFLHAITIIMGFEKIHRPAMLLELAQINGMTAVSALFVLLVFALLIRRVRYEVFYISHILMFMLFIITAAMHQPNIKDKAIIITILSGAMWGSDRTLRGLRILWYAYDNRATITPLPHGGTRIILRRSPSRSVPGTHCFLWIPKIRAIEMHPFTIVSKTPYSLELVVAAYDGFTNDLHKYAVKHPGTSLRASFDGPYGSLPDFARVADKVILIAGGSGASFTFGVALDICKKLRNTSEKTIEFIWTVREQKQISWFQKELAELQTSHRVNIILHATRPSIHEVRQSTSRSPISPVDEEKALHDSFSFSNPPQSLVPNSPILSLPEDPEKDEIHHAQTSHRYIDHAWSSTSSVNILPGRPDVDHIVKKVVSETGDDQRVVVAACGPDGLMWRVRKATAGVIRVGGPSVELHCEQFGW</sequence>
<evidence type="ECO:0000256" key="7">
    <source>
        <dbReference type="ARBA" id="ARBA00023002"/>
    </source>
</evidence>
<dbReference type="InterPro" id="IPR017927">
    <property type="entry name" value="FAD-bd_FR_type"/>
</dbReference>